<accession>A0A9P6XR22</accession>
<evidence type="ECO:0000313" key="2">
    <source>
        <dbReference type="Proteomes" id="UP000740926"/>
    </source>
</evidence>
<dbReference type="EMBL" id="JAANIU010011799">
    <property type="protein sequence ID" value="KAG1530818.1"/>
    <property type="molecule type" value="Genomic_DNA"/>
</dbReference>
<comment type="caution">
    <text evidence="1">The sequence shown here is derived from an EMBL/GenBank/DDBJ whole genome shotgun (WGS) entry which is preliminary data.</text>
</comment>
<dbReference type="Proteomes" id="UP000740926">
    <property type="component" value="Unassembled WGS sequence"/>
</dbReference>
<reference evidence="1 2" key="1">
    <citation type="journal article" date="2020" name="Microb. Genom.">
        <title>Genetic diversity of clinical and environmental Mucorales isolates obtained from an investigation of mucormycosis cases among solid organ transplant recipients.</title>
        <authorList>
            <person name="Nguyen M.H."/>
            <person name="Kaul D."/>
            <person name="Muto C."/>
            <person name="Cheng S.J."/>
            <person name="Richter R.A."/>
            <person name="Bruno V.M."/>
            <person name="Liu G."/>
            <person name="Beyhan S."/>
            <person name="Sundermann A.J."/>
            <person name="Mounaud S."/>
            <person name="Pasculle A.W."/>
            <person name="Nierman W.C."/>
            <person name="Driscoll E."/>
            <person name="Cumbie R."/>
            <person name="Clancy C.J."/>
            <person name="Dupont C.L."/>
        </authorList>
    </citation>
    <scope>NUCLEOTIDE SEQUENCE [LARGE SCALE GENOMIC DNA]</scope>
    <source>
        <strain evidence="1 2">GL24</strain>
    </source>
</reference>
<evidence type="ECO:0000313" key="1">
    <source>
        <dbReference type="EMBL" id="KAG1530818.1"/>
    </source>
</evidence>
<protein>
    <submittedName>
        <fullName evidence="1">Uncharacterized protein</fullName>
    </submittedName>
</protein>
<organism evidence="1 2">
    <name type="scientific">Rhizopus delemar</name>
    <dbReference type="NCBI Taxonomy" id="936053"/>
    <lineage>
        <taxon>Eukaryota</taxon>
        <taxon>Fungi</taxon>
        <taxon>Fungi incertae sedis</taxon>
        <taxon>Mucoromycota</taxon>
        <taxon>Mucoromycotina</taxon>
        <taxon>Mucoromycetes</taxon>
        <taxon>Mucorales</taxon>
        <taxon>Mucorineae</taxon>
        <taxon>Rhizopodaceae</taxon>
        <taxon>Rhizopus</taxon>
    </lineage>
</organism>
<dbReference type="AlphaFoldDB" id="A0A9P6XR22"/>
<proteinExistence type="predicted"/>
<keyword evidence="2" id="KW-1185">Reference proteome</keyword>
<gene>
    <name evidence="1" type="ORF">G6F50_017066</name>
</gene>
<sequence length="106" mass="11877">MDQRVFAQLERQHLVVGAERPRRGQLRHEMQLGIDVHQLVAQRREHDAADVGAGAVRVQDVRVFLQADPDVLGARRPRSQRQQAGAEGHGQAFHCVFPLVACELNV</sequence>
<name>A0A9P6XR22_9FUNG</name>